<comment type="caution">
    <text evidence="3">The sequence shown here is derived from an EMBL/GenBank/DDBJ whole genome shotgun (WGS) entry which is preliminary data.</text>
</comment>
<dbReference type="EMBL" id="CAMAPF010000233">
    <property type="protein sequence ID" value="CAH9114987.1"/>
    <property type="molecule type" value="Genomic_DNA"/>
</dbReference>
<evidence type="ECO:0000313" key="4">
    <source>
        <dbReference type="Proteomes" id="UP001152523"/>
    </source>
</evidence>
<organism evidence="3 4">
    <name type="scientific">Cuscuta epithymum</name>
    <dbReference type="NCBI Taxonomy" id="186058"/>
    <lineage>
        <taxon>Eukaryota</taxon>
        <taxon>Viridiplantae</taxon>
        <taxon>Streptophyta</taxon>
        <taxon>Embryophyta</taxon>
        <taxon>Tracheophyta</taxon>
        <taxon>Spermatophyta</taxon>
        <taxon>Magnoliopsida</taxon>
        <taxon>eudicotyledons</taxon>
        <taxon>Gunneridae</taxon>
        <taxon>Pentapetalae</taxon>
        <taxon>asterids</taxon>
        <taxon>lamiids</taxon>
        <taxon>Solanales</taxon>
        <taxon>Convolvulaceae</taxon>
        <taxon>Cuscuteae</taxon>
        <taxon>Cuscuta</taxon>
        <taxon>Cuscuta subgen. Cuscuta</taxon>
    </lineage>
</organism>
<dbReference type="PANTHER" id="PTHR34188">
    <property type="entry name" value="OS01G0299500 PROTEIN"/>
    <property type="match status" value="1"/>
</dbReference>
<keyword evidence="4" id="KW-1185">Reference proteome</keyword>
<keyword evidence="2" id="KW-0812">Transmembrane</keyword>
<gene>
    <name evidence="3" type="ORF">CEPIT_LOCUS20925</name>
</gene>
<feature type="region of interest" description="Disordered" evidence="1">
    <location>
        <begin position="149"/>
        <end position="173"/>
    </location>
</feature>
<evidence type="ECO:0008006" key="5">
    <source>
        <dbReference type="Google" id="ProtNLM"/>
    </source>
</evidence>
<dbReference type="Proteomes" id="UP001152523">
    <property type="component" value="Unassembled WGS sequence"/>
</dbReference>
<evidence type="ECO:0000313" key="3">
    <source>
        <dbReference type="EMBL" id="CAH9114987.1"/>
    </source>
</evidence>
<dbReference type="PANTHER" id="PTHR34188:SF5">
    <property type="entry name" value="OS05G0131900 PROTEIN"/>
    <property type="match status" value="1"/>
</dbReference>
<dbReference type="AlphaFoldDB" id="A0AAV0E1Z7"/>
<keyword evidence="2" id="KW-1133">Transmembrane helix</keyword>
<reference evidence="3" key="1">
    <citation type="submission" date="2022-07" db="EMBL/GenBank/DDBJ databases">
        <authorList>
            <person name="Macas J."/>
            <person name="Novak P."/>
            <person name="Neumann P."/>
        </authorList>
    </citation>
    <scope>NUCLEOTIDE SEQUENCE</scope>
</reference>
<evidence type="ECO:0000256" key="2">
    <source>
        <dbReference type="SAM" id="Phobius"/>
    </source>
</evidence>
<feature type="compositionally biased region" description="Basic and acidic residues" evidence="1">
    <location>
        <begin position="47"/>
        <end position="58"/>
    </location>
</feature>
<protein>
    <recommendedName>
        <fullName evidence="5">Transmembrane protein</fullName>
    </recommendedName>
</protein>
<feature type="compositionally biased region" description="Polar residues" evidence="1">
    <location>
        <begin position="160"/>
        <end position="173"/>
    </location>
</feature>
<evidence type="ECO:0000256" key="1">
    <source>
        <dbReference type="SAM" id="MobiDB-lite"/>
    </source>
</evidence>
<feature type="region of interest" description="Disordered" evidence="1">
    <location>
        <begin position="36"/>
        <end position="76"/>
    </location>
</feature>
<sequence length="200" mass="21564">MSCTERECVVDIETDGTTTGVGSSYKCENEGEVLPPGKIEGTMLENTMEKKVEKEKRKSISAKKPPKPPRPPRGLSLDAADQKLIKEIHELALIKRARIDRMKALKKLKAVKASSVSSAFSGSFFAMFFTVVFFMVLIFQGMSSGNGSSSFHDSPESGVPQDQSNLSPSNPSISTNSRHLIIGENLAGVIPAFGSKKALG</sequence>
<name>A0AAV0E1Z7_9ASTE</name>
<keyword evidence="2" id="KW-0472">Membrane</keyword>
<proteinExistence type="predicted"/>
<feature type="transmembrane region" description="Helical" evidence="2">
    <location>
        <begin position="119"/>
        <end position="139"/>
    </location>
</feature>
<accession>A0AAV0E1Z7</accession>